<sequence length="106" mass="12167">MNTKPWIRLLRHLYQCFEDNFSPSCICGTDEVLSTGESRKTAAQNKWASGHICSSLFLPPQRPGGRLLYREFFVAAHSSWGCMRETLGYFLLWPSLHEVLGLRISF</sequence>
<dbReference type="GeneID" id="17320573"/>
<dbReference type="RefSeq" id="XP_005712859.1">
    <property type="nucleotide sequence ID" value="XM_005712802.1"/>
</dbReference>
<protein>
    <submittedName>
        <fullName evidence="1">Uncharacterized protein</fullName>
    </submittedName>
</protein>
<dbReference type="EMBL" id="HG001632">
    <property type="protein sequence ID" value="CDF33056.1"/>
    <property type="molecule type" value="Genomic_DNA"/>
</dbReference>
<evidence type="ECO:0000313" key="2">
    <source>
        <dbReference type="Proteomes" id="UP000012073"/>
    </source>
</evidence>
<organism evidence="1 2">
    <name type="scientific">Chondrus crispus</name>
    <name type="common">Carrageen Irish moss</name>
    <name type="synonym">Polymorpha crispa</name>
    <dbReference type="NCBI Taxonomy" id="2769"/>
    <lineage>
        <taxon>Eukaryota</taxon>
        <taxon>Rhodophyta</taxon>
        <taxon>Florideophyceae</taxon>
        <taxon>Rhodymeniophycidae</taxon>
        <taxon>Gigartinales</taxon>
        <taxon>Gigartinaceae</taxon>
        <taxon>Chondrus</taxon>
    </lineage>
</organism>
<reference evidence="2" key="1">
    <citation type="journal article" date="2013" name="Proc. Natl. Acad. Sci. U.S.A.">
        <title>Genome structure and metabolic features in the red seaweed Chondrus crispus shed light on evolution of the Archaeplastida.</title>
        <authorList>
            <person name="Collen J."/>
            <person name="Porcel B."/>
            <person name="Carre W."/>
            <person name="Ball S.G."/>
            <person name="Chaparro C."/>
            <person name="Tonon T."/>
            <person name="Barbeyron T."/>
            <person name="Michel G."/>
            <person name="Noel B."/>
            <person name="Valentin K."/>
            <person name="Elias M."/>
            <person name="Artiguenave F."/>
            <person name="Arun A."/>
            <person name="Aury J.M."/>
            <person name="Barbosa-Neto J.F."/>
            <person name="Bothwell J.H."/>
            <person name="Bouget F.Y."/>
            <person name="Brillet L."/>
            <person name="Cabello-Hurtado F."/>
            <person name="Capella-Gutierrez S."/>
            <person name="Charrier B."/>
            <person name="Cladiere L."/>
            <person name="Cock J.M."/>
            <person name="Coelho S.M."/>
            <person name="Colleoni C."/>
            <person name="Czjzek M."/>
            <person name="Da Silva C."/>
            <person name="Delage L."/>
            <person name="Denoeud F."/>
            <person name="Deschamps P."/>
            <person name="Dittami S.M."/>
            <person name="Gabaldon T."/>
            <person name="Gachon C.M."/>
            <person name="Groisillier A."/>
            <person name="Herve C."/>
            <person name="Jabbari K."/>
            <person name="Katinka M."/>
            <person name="Kloareg B."/>
            <person name="Kowalczyk N."/>
            <person name="Labadie K."/>
            <person name="Leblanc C."/>
            <person name="Lopez P.J."/>
            <person name="McLachlan D.H."/>
            <person name="Meslet-Cladiere L."/>
            <person name="Moustafa A."/>
            <person name="Nehr Z."/>
            <person name="Nyvall Collen P."/>
            <person name="Panaud O."/>
            <person name="Partensky F."/>
            <person name="Poulain J."/>
            <person name="Rensing S.A."/>
            <person name="Rousvoal S."/>
            <person name="Samson G."/>
            <person name="Symeonidi A."/>
            <person name="Weissenbach J."/>
            <person name="Zambounis A."/>
            <person name="Wincker P."/>
            <person name="Boyen C."/>
        </authorList>
    </citation>
    <scope>NUCLEOTIDE SEQUENCE [LARGE SCALE GENOMIC DNA]</scope>
    <source>
        <strain evidence="2">cv. Stackhouse</strain>
    </source>
</reference>
<dbReference type="Gramene" id="CDF33056">
    <property type="protein sequence ID" value="CDF33056"/>
    <property type="gene ID" value="CHC_T00001872001"/>
</dbReference>
<gene>
    <name evidence="1" type="ORF">CHC_T00001872001</name>
</gene>
<dbReference type="AlphaFoldDB" id="R7Q6Q8"/>
<accession>R7Q6Q8</accession>
<proteinExistence type="predicted"/>
<dbReference type="KEGG" id="ccp:CHC_T00001872001"/>
<dbReference type="Proteomes" id="UP000012073">
    <property type="component" value="Unassembled WGS sequence"/>
</dbReference>
<name>R7Q6Q8_CHOCR</name>
<evidence type="ECO:0000313" key="1">
    <source>
        <dbReference type="EMBL" id="CDF33056.1"/>
    </source>
</evidence>
<keyword evidence="2" id="KW-1185">Reference proteome</keyword>